<name>A0A8S5P161_9CAUD</name>
<sequence length="72" mass="8348">METEKTGKRLEINITPDMKLLSQSELEILLKEKASIDYEKQWDDYKNNNSKKDNSFGGFSGNVFANCWKSIK</sequence>
<dbReference type="EMBL" id="BK015296">
    <property type="protein sequence ID" value="DAD99955.1"/>
    <property type="molecule type" value="Genomic_DNA"/>
</dbReference>
<evidence type="ECO:0000313" key="1">
    <source>
        <dbReference type="EMBL" id="DAD99955.1"/>
    </source>
</evidence>
<accession>A0A8S5P161</accession>
<protein>
    <submittedName>
        <fullName evidence="1">Uncharacterized protein</fullName>
    </submittedName>
</protein>
<proteinExistence type="predicted"/>
<reference evidence="1" key="1">
    <citation type="journal article" date="2021" name="Proc. Natl. Acad. Sci. U.S.A.">
        <title>A Catalog of Tens of Thousands of Viruses from Human Metagenomes Reveals Hidden Associations with Chronic Diseases.</title>
        <authorList>
            <person name="Tisza M.J."/>
            <person name="Buck C.B."/>
        </authorList>
    </citation>
    <scope>NUCLEOTIDE SEQUENCE</scope>
    <source>
        <strain evidence="1">CtrCp2</strain>
    </source>
</reference>
<organism evidence="1">
    <name type="scientific">Myoviridae sp. ctrCp2</name>
    <dbReference type="NCBI Taxonomy" id="2825179"/>
    <lineage>
        <taxon>Viruses</taxon>
        <taxon>Duplodnaviria</taxon>
        <taxon>Heunggongvirae</taxon>
        <taxon>Uroviricota</taxon>
        <taxon>Caudoviricetes</taxon>
    </lineage>
</organism>